<organism evidence="15 16">
    <name type="scientific">Sphaeroforma arctica JP610</name>
    <dbReference type="NCBI Taxonomy" id="667725"/>
    <lineage>
        <taxon>Eukaryota</taxon>
        <taxon>Ichthyosporea</taxon>
        <taxon>Ichthyophonida</taxon>
        <taxon>Sphaeroforma</taxon>
    </lineage>
</organism>
<evidence type="ECO:0000256" key="10">
    <source>
        <dbReference type="ARBA" id="ARBA00023146"/>
    </source>
</evidence>
<dbReference type="EMBL" id="KQ241990">
    <property type="protein sequence ID" value="KNC81827.1"/>
    <property type="molecule type" value="Genomic_DNA"/>
</dbReference>
<dbReference type="InterPro" id="IPR020751">
    <property type="entry name" value="aa-tRNA-synth_I_codon-bd_sub2"/>
</dbReference>
<dbReference type="GeneID" id="25906368"/>
<dbReference type="Proteomes" id="UP000054560">
    <property type="component" value="Unassembled WGS sequence"/>
</dbReference>
<dbReference type="CDD" id="cd00808">
    <property type="entry name" value="GluRS_core"/>
    <property type="match status" value="1"/>
</dbReference>
<dbReference type="eggNOG" id="KOG1149">
    <property type="taxonomic scope" value="Eukaryota"/>
</dbReference>
<dbReference type="GO" id="GO:0008270">
    <property type="term" value="F:zinc ion binding"/>
    <property type="evidence" value="ECO:0007669"/>
    <property type="project" value="InterPro"/>
</dbReference>
<dbReference type="Pfam" id="PF00749">
    <property type="entry name" value="tRNA-synt_1c"/>
    <property type="match status" value="1"/>
</dbReference>
<dbReference type="PANTHER" id="PTHR43311:SF2">
    <property type="entry name" value="GLUTAMATE--TRNA LIGASE, MITOCHONDRIAL-RELATED"/>
    <property type="match status" value="1"/>
</dbReference>
<evidence type="ECO:0000313" key="15">
    <source>
        <dbReference type="EMBL" id="KNC81827.1"/>
    </source>
</evidence>
<evidence type="ECO:0000256" key="1">
    <source>
        <dbReference type="ARBA" id="ARBA00004496"/>
    </source>
</evidence>
<dbReference type="HAMAP" id="MF_00022">
    <property type="entry name" value="Glu_tRNA_synth_type1"/>
    <property type="match status" value="1"/>
</dbReference>
<keyword evidence="9 12" id="KW-0648">Protein biosynthesis</keyword>
<dbReference type="GO" id="GO:0006424">
    <property type="term" value="P:glutamyl-tRNA aminoacylation"/>
    <property type="evidence" value="ECO:0007669"/>
    <property type="project" value="InterPro"/>
</dbReference>
<keyword evidence="6 12" id="KW-0436">Ligase</keyword>
<reference evidence="15 16" key="1">
    <citation type="submission" date="2011-02" db="EMBL/GenBank/DDBJ databases">
        <title>The Genome Sequence of Sphaeroforma arctica JP610.</title>
        <authorList>
            <consortium name="The Broad Institute Genome Sequencing Platform"/>
            <person name="Russ C."/>
            <person name="Cuomo C."/>
            <person name="Young S.K."/>
            <person name="Zeng Q."/>
            <person name="Gargeya S."/>
            <person name="Alvarado L."/>
            <person name="Berlin A."/>
            <person name="Chapman S.B."/>
            <person name="Chen Z."/>
            <person name="Freedman E."/>
            <person name="Gellesch M."/>
            <person name="Goldberg J."/>
            <person name="Griggs A."/>
            <person name="Gujja S."/>
            <person name="Heilman E."/>
            <person name="Heiman D."/>
            <person name="Howarth C."/>
            <person name="Mehta T."/>
            <person name="Neiman D."/>
            <person name="Pearson M."/>
            <person name="Roberts A."/>
            <person name="Saif S."/>
            <person name="Shea T."/>
            <person name="Shenoy N."/>
            <person name="Sisk P."/>
            <person name="Stolte C."/>
            <person name="Sykes S."/>
            <person name="White J."/>
            <person name="Yandava C."/>
            <person name="Burger G."/>
            <person name="Gray M.W."/>
            <person name="Holland P.W.H."/>
            <person name="King N."/>
            <person name="Lang F.B.F."/>
            <person name="Roger A.J."/>
            <person name="Ruiz-Trillo I."/>
            <person name="Haas B."/>
            <person name="Nusbaum C."/>
            <person name="Birren B."/>
        </authorList>
    </citation>
    <scope>NUCLEOTIDE SEQUENCE [LARGE SCALE GENOMIC DNA]</scope>
    <source>
        <strain evidence="15 16">JP610</strain>
    </source>
</reference>
<dbReference type="InterPro" id="IPR049940">
    <property type="entry name" value="GluQ/Sye"/>
</dbReference>
<dbReference type="InterPro" id="IPR001412">
    <property type="entry name" value="aa-tRNA-synth_I_CS"/>
</dbReference>
<dbReference type="InterPro" id="IPR004527">
    <property type="entry name" value="Glu-tRNA-ligase_bac/mito"/>
</dbReference>
<dbReference type="Gene3D" id="1.10.10.350">
    <property type="match status" value="1"/>
</dbReference>
<comment type="similarity">
    <text evidence="2">Belongs to the class-I aminoacyl-tRNA synthetase family. Glutamate--tRNA ligase type 1 subfamily.</text>
</comment>
<dbReference type="InterPro" id="IPR020058">
    <property type="entry name" value="Glu/Gln-tRNA-synth_Ib_cat-dom"/>
</dbReference>
<sequence>MSLSSKPVVTRFAPSPTGYLHIGGARTAIFNWLYAKHCGGKMLLRIEDTDADRHNEGAVEAIIQGMKWLGLNHDSEITRQSARGDRHQEVGLDLVEKGKAYKCYCSKEKLDELRAEFQKAKKPFRYPGICRDLPKDYVHPDGVAPVIRLRSEATGDTQWDDLVQGNVCHQNETLDDLIILRSNLKPIYLLAVVVDDHDMDVTHVIRGSDHITNTARQLQIYRACGWEPPVFSHIPLIHGTDGKKLSKRHGATGLEEFESLGYLPEALFNYLARMSWSHGDDEIMTKEQMIEWFDIADCTKHAATMDFKNLEAMNGTYIRDYPTNDLVKIILKNCPELATIGEDRLREALPLLVPRAKTIPQFTTAGSFLYATRPLSFDKKAEKQLNDKGKDILRDLVAEIEGTSDYSEAGLETLIKAQAEAKELKLGNIAQPLRAALTGTTASPGIYEVMMILGKDEVVGRIRDVTN</sequence>
<dbReference type="SUPFAM" id="SSF52374">
    <property type="entry name" value="Nucleotidylyl transferase"/>
    <property type="match status" value="1"/>
</dbReference>
<keyword evidence="8 12" id="KW-0067">ATP-binding</keyword>
<dbReference type="InterPro" id="IPR033910">
    <property type="entry name" value="GluRS_core"/>
</dbReference>
<dbReference type="NCBIfam" id="TIGR00464">
    <property type="entry name" value="gltX_bact"/>
    <property type="match status" value="1"/>
</dbReference>
<dbReference type="FunFam" id="3.40.50.620:FF:000007">
    <property type="entry name" value="Glutamate--tRNA ligase"/>
    <property type="match status" value="1"/>
</dbReference>
<feature type="domain" description="Aminoacyl-tRNA synthetase class I anticodon-binding" evidence="14">
    <location>
        <begin position="341"/>
        <end position="464"/>
    </location>
</feature>
<protein>
    <recommendedName>
        <fullName evidence="4">glutamate--tRNA ligase</fullName>
        <ecNumber evidence="4">6.1.1.17</ecNumber>
    </recommendedName>
    <alternativeName>
        <fullName evidence="11">Glutamyl-tRNA synthetase</fullName>
    </alternativeName>
</protein>
<dbReference type="GO" id="GO:0004818">
    <property type="term" value="F:glutamate-tRNA ligase activity"/>
    <property type="evidence" value="ECO:0007669"/>
    <property type="project" value="UniProtKB-EC"/>
</dbReference>
<dbReference type="InterPro" id="IPR045462">
    <property type="entry name" value="aa-tRNA-synth_I_cd-bd"/>
</dbReference>
<dbReference type="InterPro" id="IPR014729">
    <property type="entry name" value="Rossmann-like_a/b/a_fold"/>
</dbReference>
<evidence type="ECO:0000256" key="8">
    <source>
        <dbReference type="ARBA" id="ARBA00022840"/>
    </source>
</evidence>
<evidence type="ECO:0000256" key="5">
    <source>
        <dbReference type="ARBA" id="ARBA00022490"/>
    </source>
</evidence>
<dbReference type="PROSITE" id="PS00178">
    <property type="entry name" value="AA_TRNA_LIGASE_I"/>
    <property type="match status" value="1"/>
</dbReference>
<dbReference type="InterPro" id="IPR000924">
    <property type="entry name" value="Glu/Gln-tRNA-synth"/>
</dbReference>
<evidence type="ECO:0000256" key="12">
    <source>
        <dbReference type="RuleBase" id="RU363037"/>
    </source>
</evidence>
<dbReference type="PRINTS" id="PR00987">
    <property type="entry name" value="TRNASYNTHGLU"/>
</dbReference>
<feature type="domain" description="Glutamyl/glutaminyl-tRNA synthetase class Ib catalytic" evidence="13">
    <location>
        <begin position="8"/>
        <end position="311"/>
    </location>
</feature>
<evidence type="ECO:0000256" key="9">
    <source>
        <dbReference type="ARBA" id="ARBA00022917"/>
    </source>
</evidence>
<accession>A0A0L0FYB3</accession>
<evidence type="ECO:0000313" key="16">
    <source>
        <dbReference type="Proteomes" id="UP000054560"/>
    </source>
</evidence>
<dbReference type="AlphaFoldDB" id="A0A0L0FYB3"/>
<evidence type="ECO:0000256" key="11">
    <source>
        <dbReference type="ARBA" id="ARBA00030865"/>
    </source>
</evidence>
<evidence type="ECO:0000259" key="13">
    <source>
        <dbReference type="Pfam" id="PF00749"/>
    </source>
</evidence>
<dbReference type="Gene3D" id="3.40.50.620">
    <property type="entry name" value="HUPs"/>
    <property type="match status" value="1"/>
</dbReference>
<dbReference type="STRING" id="667725.A0A0L0FYB3"/>
<evidence type="ECO:0000256" key="4">
    <source>
        <dbReference type="ARBA" id="ARBA00012835"/>
    </source>
</evidence>
<gene>
    <name evidence="15" type="ORF">SARC_05864</name>
</gene>
<dbReference type="GO" id="GO:0005829">
    <property type="term" value="C:cytosol"/>
    <property type="evidence" value="ECO:0007669"/>
    <property type="project" value="TreeGrafter"/>
</dbReference>
<name>A0A0L0FYB3_9EUKA</name>
<dbReference type="GO" id="GO:0000049">
    <property type="term" value="F:tRNA binding"/>
    <property type="evidence" value="ECO:0007669"/>
    <property type="project" value="InterPro"/>
</dbReference>
<keyword evidence="10 12" id="KW-0030">Aminoacyl-tRNA synthetase</keyword>
<evidence type="ECO:0000256" key="6">
    <source>
        <dbReference type="ARBA" id="ARBA00022598"/>
    </source>
</evidence>
<dbReference type="GO" id="GO:0005524">
    <property type="term" value="F:ATP binding"/>
    <property type="evidence" value="ECO:0007669"/>
    <property type="project" value="UniProtKB-KW"/>
</dbReference>
<dbReference type="InterPro" id="IPR008925">
    <property type="entry name" value="aa_tRNA-synth_I_cd-bd_sf"/>
</dbReference>
<dbReference type="SUPFAM" id="SSF48163">
    <property type="entry name" value="An anticodon-binding domain of class I aminoacyl-tRNA synthetases"/>
    <property type="match status" value="1"/>
</dbReference>
<comment type="subcellular location">
    <subcellularLocation>
        <location evidence="1">Cytoplasm</location>
    </subcellularLocation>
</comment>
<evidence type="ECO:0000256" key="3">
    <source>
        <dbReference type="ARBA" id="ARBA00011245"/>
    </source>
</evidence>
<dbReference type="Pfam" id="PF19269">
    <property type="entry name" value="Anticodon_2"/>
    <property type="match status" value="1"/>
</dbReference>
<dbReference type="EC" id="6.1.1.17" evidence="4"/>
<dbReference type="OrthoDB" id="428822at2759"/>
<keyword evidence="7 12" id="KW-0547">Nucleotide-binding</keyword>
<comment type="subunit">
    <text evidence="3">Monomer.</text>
</comment>
<evidence type="ECO:0000256" key="2">
    <source>
        <dbReference type="ARBA" id="ARBA00007894"/>
    </source>
</evidence>
<dbReference type="PANTHER" id="PTHR43311">
    <property type="entry name" value="GLUTAMATE--TRNA LIGASE"/>
    <property type="match status" value="1"/>
</dbReference>
<evidence type="ECO:0000256" key="7">
    <source>
        <dbReference type="ARBA" id="ARBA00022741"/>
    </source>
</evidence>
<keyword evidence="5" id="KW-0963">Cytoplasm</keyword>
<evidence type="ECO:0000259" key="14">
    <source>
        <dbReference type="Pfam" id="PF19269"/>
    </source>
</evidence>
<keyword evidence="16" id="KW-1185">Reference proteome</keyword>
<proteinExistence type="inferred from homology"/>
<dbReference type="RefSeq" id="XP_014155729.1">
    <property type="nucleotide sequence ID" value="XM_014300254.1"/>
</dbReference>